<evidence type="ECO:0000256" key="1">
    <source>
        <dbReference type="SAM" id="MobiDB-lite"/>
    </source>
</evidence>
<gene>
    <name evidence="2" type="ORF">ED312_14430</name>
</gene>
<reference evidence="2 3" key="1">
    <citation type="submission" date="2018-10" db="EMBL/GenBank/DDBJ databases">
        <title>Sinomicrobium pectinilyticum sp. nov., a pectinase-producing bacterium isolated from alkaline and saline soil, and emended description of the genus Sinomicrobium.</title>
        <authorList>
            <person name="Cheng B."/>
            <person name="Li C."/>
            <person name="Lai Q."/>
            <person name="Du M."/>
            <person name="Shao Z."/>
            <person name="Xu P."/>
            <person name="Yang C."/>
        </authorList>
    </citation>
    <scope>NUCLEOTIDE SEQUENCE [LARGE SCALE GENOMIC DNA]</scope>
    <source>
        <strain evidence="2 3">5DNS001</strain>
    </source>
</reference>
<dbReference type="EMBL" id="RJTM01000100">
    <property type="protein sequence ID" value="RNL83919.1"/>
    <property type="molecule type" value="Genomic_DNA"/>
</dbReference>
<dbReference type="AlphaFoldDB" id="A0A3N0E812"/>
<evidence type="ECO:0000313" key="3">
    <source>
        <dbReference type="Proteomes" id="UP000267469"/>
    </source>
</evidence>
<feature type="region of interest" description="Disordered" evidence="1">
    <location>
        <begin position="1"/>
        <end position="65"/>
    </location>
</feature>
<comment type="caution">
    <text evidence="2">The sequence shown here is derived from an EMBL/GenBank/DDBJ whole genome shotgun (WGS) entry which is preliminary data.</text>
</comment>
<accession>A0A3N0E812</accession>
<keyword evidence="3" id="KW-1185">Reference proteome</keyword>
<organism evidence="2 3">
    <name type="scientific">Sinomicrobium pectinilyticum</name>
    <dbReference type="NCBI Taxonomy" id="1084421"/>
    <lineage>
        <taxon>Bacteria</taxon>
        <taxon>Pseudomonadati</taxon>
        <taxon>Bacteroidota</taxon>
        <taxon>Flavobacteriia</taxon>
        <taxon>Flavobacteriales</taxon>
        <taxon>Flavobacteriaceae</taxon>
        <taxon>Sinomicrobium</taxon>
    </lineage>
</organism>
<name>A0A3N0E812_SINP1</name>
<protein>
    <submittedName>
        <fullName evidence="2">Uncharacterized protein</fullName>
    </submittedName>
</protein>
<evidence type="ECO:0000313" key="2">
    <source>
        <dbReference type="EMBL" id="RNL83919.1"/>
    </source>
</evidence>
<sequence length="87" mass="9411">MRYDKYPRPGNTGSGTPPARHLKHVGKPGTGGNSTARRMTPLPGSRQVEDRRPPGKGLPSLADGPAYRIPGRIIRGLFLPFKGLCIH</sequence>
<proteinExistence type="predicted"/>
<dbReference type="Proteomes" id="UP000267469">
    <property type="component" value="Unassembled WGS sequence"/>
</dbReference>